<dbReference type="GO" id="GO:0061630">
    <property type="term" value="F:ubiquitin protein ligase activity"/>
    <property type="evidence" value="ECO:0007669"/>
    <property type="project" value="InterPro"/>
</dbReference>
<dbReference type="RefSeq" id="XP_064664299.1">
    <property type="nucleotide sequence ID" value="XM_064798065.1"/>
</dbReference>
<keyword evidence="6" id="KW-1185">Reference proteome</keyword>
<keyword evidence="1" id="KW-0863">Zinc-finger</keyword>
<proteinExistence type="predicted"/>
<feature type="compositionally biased region" description="Polar residues" evidence="2">
    <location>
        <begin position="1"/>
        <end position="10"/>
    </location>
</feature>
<feature type="domain" description="SWIM-type" evidence="4">
    <location>
        <begin position="136"/>
        <end position="168"/>
    </location>
</feature>
<dbReference type="InterPro" id="IPR039903">
    <property type="entry name" value="Zswim2"/>
</dbReference>
<dbReference type="PANTHER" id="PTHR21540:SF0">
    <property type="entry name" value="PHD FAMILY PROTEIN"/>
    <property type="match status" value="1"/>
</dbReference>
<dbReference type="InterPro" id="IPR013083">
    <property type="entry name" value="Znf_RING/FYVE/PHD"/>
</dbReference>
<protein>
    <submittedName>
        <fullName evidence="5">Uncharacterized protein</fullName>
    </submittedName>
</protein>
<sequence>MGVAENQTYGGQPPSAVASQPTSRKRKADAGPSSSKQTYGGAEVVDLTADSPPKKRKKQLLDEQNAASLPKKRKKQAVDEEKRLRRWRKKAPQSYAEIRDRALTQRMYVLDRQRNDAYPDHPIETISLAGTTGNVYSITIDKVPSCNCPHAMKGNQCKHIIYVLARVLRVTGEMEYQLAFISSELREIFERAPPLPSEQAEQSAKDGNRKDVEGECPICCVDFEPEDGGEEVVFCKASCGNNIHKHCFQQWAATKKGGNVTCPFCRTPWQGDDSDLKKVARSGEVNEEGYVNVANQLGLSGDRDYSTYHPYWVRKQFGGDWY</sequence>
<dbReference type="PANTHER" id="PTHR21540">
    <property type="entry name" value="RING FINGER AND SWIM DOMAIN-CONTAINING PROTEIN 2"/>
    <property type="match status" value="1"/>
</dbReference>
<evidence type="ECO:0000256" key="2">
    <source>
        <dbReference type="SAM" id="MobiDB-lite"/>
    </source>
</evidence>
<keyword evidence="1" id="KW-0862">Zinc</keyword>
<dbReference type="InterPro" id="IPR007527">
    <property type="entry name" value="Znf_SWIM"/>
</dbReference>
<dbReference type="GeneID" id="89922150"/>
<dbReference type="CDD" id="cd16494">
    <property type="entry name" value="RING-CH-C4HC3_ZSWM2"/>
    <property type="match status" value="1"/>
</dbReference>
<dbReference type="SUPFAM" id="SSF57850">
    <property type="entry name" value="RING/U-box"/>
    <property type="match status" value="1"/>
</dbReference>
<organism evidence="5 6">
    <name type="scientific">Saxophila tyrrhenica</name>
    <dbReference type="NCBI Taxonomy" id="1690608"/>
    <lineage>
        <taxon>Eukaryota</taxon>
        <taxon>Fungi</taxon>
        <taxon>Dikarya</taxon>
        <taxon>Ascomycota</taxon>
        <taxon>Pezizomycotina</taxon>
        <taxon>Dothideomycetes</taxon>
        <taxon>Dothideomycetidae</taxon>
        <taxon>Mycosphaerellales</taxon>
        <taxon>Extremaceae</taxon>
        <taxon>Saxophila</taxon>
    </lineage>
</organism>
<reference evidence="5 6" key="1">
    <citation type="submission" date="2023-08" db="EMBL/GenBank/DDBJ databases">
        <title>Black Yeasts Isolated from many extreme environments.</title>
        <authorList>
            <person name="Coleine C."/>
            <person name="Stajich J.E."/>
            <person name="Selbmann L."/>
        </authorList>
    </citation>
    <scope>NUCLEOTIDE SEQUENCE [LARGE SCALE GENOMIC DNA]</scope>
    <source>
        <strain evidence="5 6">CCFEE 5935</strain>
    </source>
</reference>
<dbReference type="Gene3D" id="3.30.40.10">
    <property type="entry name" value="Zinc/RING finger domain, C3HC4 (zinc finger)"/>
    <property type="match status" value="1"/>
</dbReference>
<feature type="region of interest" description="Disordered" evidence="2">
    <location>
        <begin position="1"/>
        <end position="85"/>
    </location>
</feature>
<evidence type="ECO:0000256" key="1">
    <source>
        <dbReference type="PROSITE-ProRule" id="PRU00175"/>
    </source>
</evidence>
<name>A0AAV9PNT1_9PEZI</name>
<keyword evidence="1" id="KW-0479">Metal-binding</keyword>
<feature type="domain" description="RING-type" evidence="3">
    <location>
        <begin position="216"/>
        <end position="266"/>
    </location>
</feature>
<dbReference type="AlphaFoldDB" id="A0AAV9PNT1"/>
<dbReference type="InterPro" id="IPR001841">
    <property type="entry name" value="Znf_RING"/>
</dbReference>
<evidence type="ECO:0000259" key="3">
    <source>
        <dbReference type="PROSITE" id="PS50089"/>
    </source>
</evidence>
<comment type="caution">
    <text evidence="5">The sequence shown here is derived from an EMBL/GenBank/DDBJ whole genome shotgun (WGS) entry which is preliminary data.</text>
</comment>
<dbReference type="PROSITE" id="PS50089">
    <property type="entry name" value="ZF_RING_2"/>
    <property type="match status" value="1"/>
</dbReference>
<dbReference type="Pfam" id="PF13639">
    <property type="entry name" value="zf-RING_2"/>
    <property type="match status" value="1"/>
</dbReference>
<gene>
    <name evidence="5" type="ORF">LTR77_000800</name>
</gene>
<evidence type="ECO:0000259" key="4">
    <source>
        <dbReference type="PROSITE" id="PS50966"/>
    </source>
</evidence>
<dbReference type="Proteomes" id="UP001337655">
    <property type="component" value="Unassembled WGS sequence"/>
</dbReference>
<dbReference type="PROSITE" id="PS50966">
    <property type="entry name" value="ZF_SWIM"/>
    <property type="match status" value="1"/>
</dbReference>
<dbReference type="GO" id="GO:0008270">
    <property type="term" value="F:zinc ion binding"/>
    <property type="evidence" value="ECO:0007669"/>
    <property type="project" value="UniProtKB-KW"/>
</dbReference>
<evidence type="ECO:0000313" key="5">
    <source>
        <dbReference type="EMBL" id="KAK5175661.1"/>
    </source>
</evidence>
<dbReference type="EMBL" id="JAVRRT010000001">
    <property type="protein sequence ID" value="KAK5175661.1"/>
    <property type="molecule type" value="Genomic_DNA"/>
</dbReference>
<evidence type="ECO:0000313" key="6">
    <source>
        <dbReference type="Proteomes" id="UP001337655"/>
    </source>
</evidence>
<accession>A0AAV9PNT1</accession>